<evidence type="ECO:0000256" key="1">
    <source>
        <dbReference type="ARBA" id="ARBA00009861"/>
    </source>
</evidence>
<protein>
    <submittedName>
        <fullName evidence="4">Uncharacterized protein</fullName>
    </submittedName>
</protein>
<dbReference type="PANTHER" id="PTHR31623:SF28">
    <property type="entry name" value="BAHD ACYLTRANSFERASE"/>
    <property type="match status" value="1"/>
</dbReference>
<keyword evidence="3" id="KW-0012">Acyltransferase</keyword>
<comment type="caution">
    <text evidence="4">The sequence shown here is derived from an EMBL/GenBank/DDBJ whole genome shotgun (WGS) entry which is preliminary data.</text>
</comment>
<evidence type="ECO:0000313" key="5">
    <source>
        <dbReference type="Proteomes" id="UP001281410"/>
    </source>
</evidence>
<reference evidence="4" key="1">
    <citation type="journal article" date="2023" name="Plant J.">
        <title>Genome sequences and population genomics provide insights into the demographic history, inbreeding, and mutation load of two 'living fossil' tree species of Dipteronia.</title>
        <authorList>
            <person name="Feng Y."/>
            <person name="Comes H.P."/>
            <person name="Chen J."/>
            <person name="Zhu S."/>
            <person name="Lu R."/>
            <person name="Zhang X."/>
            <person name="Li P."/>
            <person name="Qiu J."/>
            <person name="Olsen K.M."/>
            <person name="Qiu Y."/>
        </authorList>
    </citation>
    <scope>NUCLEOTIDE SEQUENCE</scope>
    <source>
        <strain evidence="4">NBL</strain>
    </source>
</reference>
<dbReference type="EMBL" id="JANJYJ010000006">
    <property type="protein sequence ID" value="KAK3206627.1"/>
    <property type="molecule type" value="Genomic_DNA"/>
</dbReference>
<dbReference type="GO" id="GO:0016746">
    <property type="term" value="F:acyltransferase activity"/>
    <property type="evidence" value="ECO:0007669"/>
    <property type="project" value="UniProtKB-KW"/>
</dbReference>
<dbReference type="PANTHER" id="PTHR31623">
    <property type="entry name" value="F21J9.9"/>
    <property type="match status" value="1"/>
</dbReference>
<gene>
    <name evidence="4" type="ORF">Dsin_020673</name>
</gene>
<dbReference type="Gene3D" id="3.30.559.10">
    <property type="entry name" value="Chloramphenicol acetyltransferase-like domain"/>
    <property type="match status" value="1"/>
</dbReference>
<evidence type="ECO:0000313" key="4">
    <source>
        <dbReference type="EMBL" id="KAK3206627.1"/>
    </source>
</evidence>
<dbReference type="Proteomes" id="UP001281410">
    <property type="component" value="Unassembled WGS sequence"/>
</dbReference>
<dbReference type="Pfam" id="PF02458">
    <property type="entry name" value="Transferase"/>
    <property type="match status" value="1"/>
</dbReference>
<dbReference type="AlphaFoldDB" id="A0AAE0A9P5"/>
<comment type="similarity">
    <text evidence="1">Belongs to the plant acyltransferase family.</text>
</comment>
<accession>A0AAE0A9P5</accession>
<dbReference type="InterPro" id="IPR023213">
    <property type="entry name" value="CAT-like_dom_sf"/>
</dbReference>
<evidence type="ECO:0000256" key="3">
    <source>
        <dbReference type="ARBA" id="ARBA00023315"/>
    </source>
</evidence>
<sequence>MAKLASKMFSFKKSKVAGQVHDDFSIVCDDTGATFIEAKVSGDVSDILKRPQNEEFGNQTTRFQALAALVWGAVISAKRATNPEYEPNAMSIATPPINLRKKTDSVSAPIPDQCIGNIISPAIAFCPIKDTVDYKILATKLQESYMESVKKTSADGSRLLRGRGTNFHFIILICDFGWGKPIWVTIVRPEYNDSAVFFVTRDGKGIELWIQLPEQDMALFEQDPTILAYASFNPSVSV</sequence>
<keyword evidence="5" id="KW-1185">Reference proteome</keyword>
<organism evidence="4 5">
    <name type="scientific">Dipteronia sinensis</name>
    <dbReference type="NCBI Taxonomy" id="43782"/>
    <lineage>
        <taxon>Eukaryota</taxon>
        <taxon>Viridiplantae</taxon>
        <taxon>Streptophyta</taxon>
        <taxon>Embryophyta</taxon>
        <taxon>Tracheophyta</taxon>
        <taxon>Spermatophyta</taxon>
        <taxon>Magnoliopsida</taxon>
        <taxon>eudicotyledons</taxon>
        <taxon>Gunneridae</taxon>
        <taxon>Pentapetalae</taxon>
        <taxon>rosids</taxon>
        <taxon>malvids</taxon>
        <taxon>Sapindales</taxon>
        <taxon>Sapindaceae</taxon>
        <taxon>Hippocastanoideae</taxon>
        <taxon>Acereae</taxon>
        <taxon>Dipteronia</taxon>
    </lineage>
</organism>
<keyword evidence="2" id="KW-0808">Transferase</keyword>
<evidence type="ECO:0000256" key="2">
    <source>
        <dbReference type="ARBA" id="ARBA00022679"/>
    </source>
</evidence>
<name>A0AAE0A9P5_9ROSI</name>
<proteinExistence type="inferred from homology"/>